<reference evidence="5" key="1">
    <citation type="journal article" date="2014" name="Int. J. Syst. Evol. Microbiol.">
        <title>Complete genome sequence of Corynebacterium casei LMG S-19264T (=DSM 44701T), isolated from a smear-ripened cheese.</title>
        <authorList>
            <consortium name="US DOE Joint Genome Institute (JGI-PGF)"/>
            <person name="Walter F."/>
            <person name="Albersmeier A."/>
            <person name="Kalinowski J."/>
            <person name="Ruckert C."/>
        </authorList>
    </citation>
    <scope>NUCLEOTIDE SEQUENCE</scope>
    <source>
        <strain evidence="5">VKM Ac-2007</strain>
    </source>
</reference>
<evidence type="ECO:0000256" key="1">
    <source>
        <dbReference type="ARBA" id="ARBA00005995"/>
    </source>
</evidence>
<sequence>MRLTRRGLLAGVAGLSATAAGATVGYLVGAATGRHAPGRWRIDDGLAVVPEGVAADVTRVVVVGAGLAGLAAANALASAGVEVLVLEARNRLGGRIHTTEVGGAEVDLGAAWIHAPEGNPLSELAERAGVRRRPYDLGGLIAGAALVGTRGERVDADVRRRLLARATGFEEAVAGLIARAGSGATVADLVDAYCATDAEAARDGWVRFLLRTVLETEWAAPAAALPAALLTVPEIYAGGDHVPVGGYRTLVRALVPDAAIRTGAVVRAVRTDRNGVTVETADGRAERGSHVLVTVPLGVLRSGAIEFLPALPAPKARAVTTLGFGDFEKVVLRYETRYWGDDVTGFLVRHRDTPFRAWVDATGPAGAPTLVALAGGPAGRTLASWSEEEVLGRARDLLAAVTGRKTPPLDTAVTRWRDDPFTRGAYTHLTVGTGPEDTEALAAPVAGRVLFAGEATSGTRFGHADGAFTSGIREAKRLLGTRSVELTLR</sequence>
<dbReference type="Proteomes" id="UP001143474">
    <property type="component" value="Unassembled WGS sequence"/>
</dbReference>
<dbReference type="RefSeq" id="WP_271219643.1">
    <property type="nucleotide sequence ID" value="NZ_BAAAVD010000014.1"/>
</dbReference>
<gene>
    <name evidence="5" type="ORF">GCM10017600_46640</name>
</gene>
<protein>
    <submittedName>
        <fullName evidence="5">Amine oxidase</fullName>
    </submittedName>
</protein>
<dbReference type="SUPFAM" id="SSF51905">
    <property type="entry name" value="FAD/NAD(P)-binding domain"/>
    <property type="match status" value="1"/>
</dbReference>
<dbReference type="InterPro" id="IPR002937">
    <property type="entry name" value="Amino_oxidase"/>
</dbReference>
<dbReference type="PROSITE" id="PS51318">
    <property type="entry name" value="TAT"/>
    <property type="match status" value="1"/>
</dbReference>
<comment type="caution">
    <text evidence="5">The sequence shown here is derived from an EMBL/GenBank/DDBJ whole genome shotgun (WGS) entry which is preliminary data.</text>
</comment>
<dbReference type="AlphaFoldDB" id="A0A9W6I4Y3"/>
<organism evidence="5 6">
    <name type="scientific">Streptosporangium carneum</name>
    <dbReference type="NCBI Taxonomy" id="47481"/>
    <lineage>
        <taxon>Bacteria</taxon>
        <taxon>Bacillati</taxon>
        <taxon>Actinomycetota</taxon>
        <taxon>Actinomycetes</taxon>
        <taxon>Streptosporangiales</taxon>
        <taxon>Streptosporangiaceae</taxon>
        <taxon>Streptosporangium</taxon>
    </lineage>
</organism>
<evidence type="ECO:0000313" key="5">
    <source>
        <dbReference type="EMBL" id="GLK11258.1"/>
    </source>
</evidence>
<dbReference type="Gene3D" id="3.90.660.10">
    <property type="match status" value="1"/>
</dbReference>
<evidence type="ECO:0000256" key="2">
    <source>
        <dbReference type="ARBA" id="ARBA00023002"/>
    </source>
</evidence>
<accession>A0A9W6I4Y3</accession>
<dbReference type="Gene3D" id="3.50.50.60">
    <property type="entry name" value="FAD/NAD(P)-binding domain"/>
    <property type="match status" value="1"/>
</dbReference>
<feature type="signal peptide" evidence="3">
    <location>
        <begin position="1"/>
        <end position="22"/>
    </location>
</feature>
<dbReference type="Pfam" id="PF01593">
    <property type="entry name" value="Amino_oxidase"/>
    <property type="match status" value="1"/>
</dbReference>
<keyword evidence="3" id="KW-0732">Signal</keyword>
<keyword evidence="6" id="KW-1185">Reference proteome</keyword>
<evidence type="ECO:0000259" key="4">
    <source>
        <dbReference type="Pfam" id="PF01593"/>
    </source>
</evidence>
<dbReference type="EMBL" id="BSEV01000010">
    <property type="protein sequence ID" value="GLK11258.1"/>
    <property type="molecule type" value="Genomic_DNA"/>
</dbReference>
<proteinExistence type="inferred from homology"/>
<dbReference type="PANTHER" id="PTHR10742:SF386">
    <property type="entry name" value="LYSINE-SPECIFIC HISTONE DEMETHYLASE 1A"/>
    <property type="match status" value="1"/>
</dbReference>
<dbReference type="PRINTS" id="PR00420">
    <property type="entry name" value="RNGMNOXGNASE"/>
</dbReference>
<dbReference type="InterPro" id="IPR050281">
    <property type="entry name" value="Flavin_monoamine_oxidase"/>
</dbReference>
<comment type="similarity">
    <text evidence="1">Belongs to the flavin monoamine oxidase family.</text>
</comment>
<feature type="chain" id="PRO_5040890847" evidence="3">
    <location>
        <begin position="23"/>
        <end position="489"/>
    </location>
</feature>
<feature type="domain" description="Amine oxidase" evidence="4">
    <location>
        <begin position="67"/>
        <end position="479"/>
    </location>
</feature>
<dbReference type="InterPro" id="IPR006311">
    <property type="entry name" value="TAT_signal"/>
</dbReference>
<dbReference type="InterPro" id="IPR036188">
    <property type="entry name" value="FAD/NAD-bd_sf"/>
</dbReference>
<keyword evidence="2" id="KW-0560">Oxidoreductase</keyword>
<name>A0A9W6I4Y3_9ACTN</name>
<evidence type="ECO:0000256" key="3">
    <source>
        <dbReference type="SAM" id="SignalP"/>
    </source>
</evidence>
<dbReference type="GO" id="GO:0016491">
    <property type="term" value="F:oxidoreductase activity"/>
    <property type="evidence" value="ECO:0007669"/>
    <property type="project" value="UniProtKB-KW"/>
</dbReference>
<evidence type="ECO:0000313" key="6">
    <source>
        <dbReference type="Proteomes" id="UP001143474"/>
    </source>
</evidence>
<reference evidence="5" key="2">
    <citation type="submission" date="2023-01" db="EMBL/GenBank/DDBJ databases">
        <authorList>
            <person name="Sun Q."/>
            <person name="Evtushenko L."/>
        </authorList>
    </citation>
    <scope>NUCLEOTIDE SEQUENCE</scope>
    <source>
        <strain evidence="5">VKM Ac-2007</strain>
    </source>
</reference>
<dbReference type="PANTHER" id="PTHR10742">
    <property type="entry name" value="FLAVIN MONOAMINE OXIDASE"/>
    <property type="match status" value="1"/>
</dbReference>
<dbReference type="SUPFAM" id="SSF54373">
    <property type="entry name" value="FAD-linked reductases, C-terminal domain"/>
    <property type="match status" value="1"/>
</dbReference>